<dbReference type="SMART" id="SM00304">
    <property type="entry name" value="HAMP"/>
    <property type="match status" value="1"/>
</dbReference>
<dbReference type="PROSITE" id="PS50885">
    <property type="entry name" value="HAMP"/>
    <property type="match status" value="1"/>
</dbReference>
<dbReference type="SUPFAM" id="SSF158472">
    <property type="entry name" value="HAMP domain-like"/>
    <property type="match status" value="1"/>
</dbReference>
<dbReference type="InterPro" id="IPR036097">
    <property type="entry name" value="HisK_dim/P_sf"/>
</dbReference>
<comment type="catalytic activity">
    <reaction evidence="1">
        <text>ATP + protein L-histidine = ADP + protein N-phospho-L-histidine.</text>
        <dbReference type="EC" id="2.7.13.3"/>
    </reaction>
</comment>
<comment type="subcellular location">
    <subcellularLocation>
        <location evidence="2">Cell membrane</location>
        <topology evidence="2">Multi-pass membrane protein</topology>
    </subcellularLocation>
</comment>
<keyword evidence="11" id="KW-1133">Transmembrane helix</keyword>
<dbReference type="FunFam" id="3.30.565.10:FF:000006">
    <property type="entry name" value="Sensor histidine kinase WalK"/>
    <property type="match status" value="1"/>
</dbReference>
<evidence type="ECO:0000256" key="7">
    <source>
        <dbReference type="ARBA" id="ARBA00022692"/>
    </source>
</evidence>
<keyword evidence="9" id="KW-0418">Kinase</keyword>
<dbReference type="InterPro" id="IPR004358">
    <property type="entry name" value="Sig_transdc_His_kin-like_C"/>
</dbReference>
<evidence type="ECO:0000256" key="6">
    <source>
        <dbReference type="ARBA" id="ARBA00022679"/>
    </source>
</evidence>
<evidence type="ECO:0000313" key="18">
    <source>
        <dbReference type="Proteomes" id="UP000013877"/>
    </source>
</evidence>
<evidence type="ECO:0000256" key="2">
    <source>
        <dbReference type="ARBA" id="ARBA00004651"/>
    </source>
</evidence>
<dbReference type="CDD" id="cd06225">
    <property type="entry name" value="HAMP"/>
    <property type="match status" value="1"/>
</dbReference>
<evidence type="ECO:0000256" key="11">
    <source>
        <dbReference type="ARBA" id="ARBA00022989"/>
    </source>
</evidence>
<dbReference type="InterPro" id="IPR003594">
    <property type="entry name" value="HATPase_dom"/>
</dbReference>
<dbReference type="CDD" id="cd00082">
    <property type="entry name" value="HisKA"/>
    <property type="match status" value="1"/>
</dbReference>
<dbReference type="GO" id="GO:0005886">
    <property type="term" value="C:plasma membrane"/>
    <property type="evidence" value="ECO:0007669"/>
    <property type="project" value="UniProtKB-SubCell"/>
</dbReference>
<feature type="domain" description="Histidine kinase" evidence="14">
    <location>
        <begin position="269"/>
        <end position="485"/>
    </location>
</feature>
<keyword evidence="8" id="KW-0547">Nucleotide-binding</keyword>
<feature type="domain" description="HAMP" evidence="15">
    <location>
        <begin position="201"/>
        <end position="254"/>
    </location>
</feature>
<dbReference type="PROSITE" id="PS50109">
    <property type="entry name" value="HIS_KIN"/>
    <property type="match status" value="1"/>
</dbReference>
<dbReference type="Gene3D" id="6.10.340.10">
    <property type="match status" value="1"/>
</dbReference>
<evidence type="ECO:0000313" key="16">
    <source>
        <dbReference type="EMBL" id="EOH81872.1"/>
    </source>
</evidence>
<protein>
    <recommendedName>
        <fullName evidence="3">histidine kinase</fullName>
        <ecNumber evidence="3">2.7.13.3</ecNumber>
    </recommendedName>
</protein>
<dbReference type="PRINTS" id="PR00344">
    <property type="entry name" value="BCTRLSENSOR"/>
</dbReference>
<dbReference type="Proteomes" id="UP000013877">
    <property type="component" value="Unassembled WGS sequence"/>
</dbReference>
<dbReference type="RefSeq" id="WP_010743447.1">
    <property type="nucleotide sequence ID" value="NZ_ASWF01000002.1"/>
</dbReference>
<dbReference type="eggNOG" id="COG5000">
    <property type="taxonomic scope" value="Bacteria"/>
</dbReference>
<dbReference type="Gene3D" id="3.30.565.10">
    <property type="entry name" value="Histidine kinase-like ATPase, C-terminal domain"/>
    <property type="match status" value="1"/>
</dbReference>
<keyword evidence="6" id="KW-0808">Transferase</keyword>
<reference evidence="17 19" key="2">
    <citation type="submission" date="2013-03" db="EMBL/GenBank/DDBJ databases">
        <title>The Genome Sequence of Enterococcus raffinosus ATCC_49464 (PacBio/Illumina hybrid assembly).</title>
        <authorList>
            <consortium name="The Broad Institute Genomics Platform"/>
            <consortium name="The Broad Institute Genome Sequencing Center for Infectious Disease"/>
            <person name="Earl A."/>
            <person name="Russ C."/>
            <person name="Gilmore M."/>
            <person name="Surin D."/>
            <person name="Walker B."/>
            <person name="Young S."/>
            <person name="Zeng Q."/>
            <person name="Gargeya S."/>
            <person name="Fitzgerald M."/>
            <person name="Haas B."/>
            <person name="Abouelleil A."/>
            <person name="Allen A.W."/>
            <person name="Alvarado L."/>
            <person name="Arachchi H.M."/>
            <person name="Berlin A.M."/>
            <person name="Chapman S.B."/>
            <person name="Gainer-Dewar J."/>
            <person name="Goldberg J."/>
            <person name="Griggs A."/>
            <person name="Gujja S."/>
            <person name="Hansen M."/>
            <person name="Howarth C."/>
            <person name="Imamovic A."/>
            <person name="Ireland A."/>
            <person name="Larimer J."/>
            <person name="McCowan C."/>
            <person name="Murphy C."/>
            <person name="Pearson M."/>
            <person name="Poon T.W."/>
            <person name="Priest M."/>
            <person name="Roberts A."/>
            <person name="Saif S."/>
            <person name="Shea T."/>
            <person name="Sisk P."/>
            <person name="Sykes S."/>
            <person name="Wortman J."/>
            <person name="Nusbaum C."/>
            <person name="Birren B."/>
        </authorList>
    </citation>
    <scope>NUCLEOTIDE SEQUENCE [LARGE SCALE GENOMIC DNA]</scope>
    <source>
        <strain evidence="17 19">ATCC 49464</strain>
    </source>
</reference>
<dbReference type="GO" id="GO:0005524">
    <property type="term" value="F:ATP binding"/>
    <property type="evidence" value="ECO:0007669"/>
    <property type="project" value="UniProtKB-KW"/>
</dbReference>
<organism evidence="16 18">
    <name type="scientific">Enterococcus raffinosus ATCC 49464</name>
    <dbReference type="NCBI Taxonomy" id="1158602"/>
    <lineage>
        <taxon>Bacteria</taxon>
        <taxon>Bacillati</taxon>
        <taxon>Bacillota</taxon>
        <taxon>Bacilli</taxon>
        <taxon>Lactobacillales</taxon>
        <taxon>Enterococcaceae</taxon>
        <taxon>Enterococcus</taxon>
    </lineage>
</organism>
<gene>
    <name evidence="17" type="ORF">I590_01829</name>
    <name evidence="16" type="ORF">UAK_00107</name>
</gene>
<keyword evidence="5" id="KW-0597">Phosphoprotein</keyword>
<dbReference type="SMART" id="SM00388">
    <property type="entry name" value="HisKA"/>
    <property type="match status" value="1"/>
</dbReference>
<dbReference type="InterPro" id="IPR003661">
    <property type="entry name" value="HisK_dim/P_dom"/>
</dbReference>
<dbReference type="Proteomes" id="UP000014158">
    <property type="component" value="Unassembled WGS sequence"/>
</dbReference>
<sequence>MKYLYQQLLAFWSLILLTVVLIGISFTSINKRTLVNQNYNQIREYIESVNDSLNSDLSNPYTNPYGNLTSEEILPYHLANAEQVLAQQGIKFVLIDSKKNVVYPSTRTEIKESLLNDSEWKKLRNGESIYKTIKYDLTGEPNQTSYVLSNRYVSNEFSGVLIASKSARDLEESEKKISDNLLKGFIISSLFGGAISFGLAARQVKKINDLKRAVNQISNGNYEIEIEEKNNKDEFNELAHDFNKMAVSLQENEKEIIRQEELRKQFMANTSHEMRTPLTTIKGLLEGLEYGAIPENQKGKAVSLMQNETDRLIRLVKQNLDYENIRSHQITLSLTTFNATEAINNILTQLNKKAESMNDHLLLSTPDSVEVYADHDRFIQIMVNIIQNAIQFTENGEIKVAIKETDSDVFITVEDNGIGMTEEEQKNIWDRYYKADPSRKNTKIGESGLGLSIVKELVRLHHGSIEVTSRKNEGTTFLIQFPKEKYNHQ</sequence>
<keyword evidence="12" id="KW-0902">Two-component regulatory system</keyword>
<evidence type="ECO:0000256" key="1">
    <source>
        <dbReference type="ARBA" id="ARBA00000085"/>
    </source>
</evidence>
<evidence type="ECO:0000256" key="13">
    <source>
        <dbReference type="ARBA" id="ARBA00023136"/>
    </source>
</evidence>
<dbReference type="EMBL" id="AJAL01000001">
    <property type="protein sequence ID" value="EOH81872.1"/>
    <property type="molecule type" value="Genomic_DNA"/>
</dbReference>
<keyword evidence="19" id="KW-1185">Reference proteome</keyword>
<evidence type="ECO:0000256" key="4">
    <source>
        <dbReference type="ARBA" id="ARBA00022475"/>
    </source>
</evidence>
<dbReference type="EC" id="2.7.13.3" evidence="3"/>
<evidence type="ECO:0000313" key="17">
    <source>
        <dbReference type="EMBL" id="EOT78291.1"/>
    </source>
</evidence>
<dbReference type="Gene3D" id="1.10.287.130">
    <property type="match status" value="1"/>
</dbReference>
<dbReference type="Pfam" id="PF00512">
    <property type="entry name" value="HisKA"/>
    <property type="match status" value="1"/>
</dbReference>
<evidence type="ECO:0000256" key="3">
    <source>
        <dbReference type="ARBA" id="ARBA00012438"/>
    </source>
</evidence>
<evidence type="ECO:0000256" key="9">
    <source>
        <dbReference type="ARBA" id="ARBA00022777"/>
    </source>
</evidence>
<keyword evidence="13" id="KW-0472">Membrane</keyword>
<evidence type="ECO:0000256" key="10">
    <source>
        <dbReference type="ARBA" id="ARBA00022840"/>
    </source>
</evidence>
<dbReference type="EMBL" id="ASWF01000002">
    <property type="protein sequence ID" value="EOT78291.1"/>
    <property type="molecule type" value="Genomic_DNA"/>
</dbReference>
<comment type="caution">
    <text evidence="16">The sequence shown here is derived from an EMBL/GenBank/DDBJ whole genome shotgun (WGS) entry which is preliminary data.</text>
</comment>
<evidence type="ECO:0000256" key="12">
    <source>
        <dbReference type="ARBA" id="ARBA00023012"/>
    </source>
</evidence>
<dbReference type="PANTHER" id="PTHR45528">
    <property type="entry name" value="SENSOR HISTIDINE KINASE CPXA"/>
    <property type="match status" value="1"/>
</dbReference>
<dbReference type="AlphaFoldDB" id="R2PC59"/>
<reference evidence="16 18" key="1">
    <citation type="submission" date="2013-02" db="EMBL/GenBank/DDBJ databases">
        <title>The Genome Sequence of Enterococcus raffinosus ATCC_49464.</title>
        <authorList>
            <consortium name="The Broad Institute Genome Sequencing Platform"/>
            <consortium name="The Broad Institute Genome Sequencing Center for Infectious Disease"/>
            <person name="Earl A.M."/>
            <person name="Gilmore M.S."/>
            <person name="Lebreton F."/>
            <person name="Walker B."/>
            <person name="Young S.K."/>
            <person name="Zeng Q."/>
            <person name="Gargeya S."/>
            <person name="Fitzgerald M."/>
            <person name="Haas B."/>
            <person name="Abouelleil A."/>
            <person name="Alvarado L."/>
            <person name="Arachchi H.M."/>
            <person name="Berlin A.M."/>
            <person name="Chapman S.B."/>
            <person name="Dewar J."/>
            <person name="Goldberg J."/>
            <person name="Griggs A."/>
            <person name="Gujja S."/>
            <person name="Hansen M."/>
            <person name="Howarth C."/>
            <person name="Imamovic A."/>
            <person name="Larimer J."/>
            <person name="McCowan C."/>
            <person name="Murphy C."/>
            <person name="Neiman D."/>
            <person name="Pearson M."/>
            <person name="Priest M."/>
            <person name="Roberts A."/>
            <person name="Saif S."/>
            <person name="Shea T."/>
            <person name="Sisk P."/>
            <person name="Sykes S."/>
            <person name="Wortman J."/>
            <person name="Nusbaum C."/>
            <person name="Birren B."/>
        </authorList>
    </citation>
    <scope>NUCLEOTIDE SEQUENCE [LARGE SCALE GENOMIC DNA]</scope>
    <source>
        <strain evidence="16 18">ATCC 49464</strain>
    </source>
</reference>
<evidence type="ECO:0000313" key="19">
    <source>
        <dbReference type="Proteomes" id="UP000014158"/>
    </source>
</evidence>
<keyword evidence="10" id="KW-0067">ATP-binding</keyword>
<dbReference type="OrthoDB" id="3436at2"/>
<name>R2PC59_9ENTE</name>
<dbReference type="FunFam" id="1.10.287.130:FF:000001">
    <property type="entry name" value="Two-component sensor histidine kinase"/>
    <property type="match status" value="1"/>
</dbReference>
<dbReference type="SMART" id="SM00387">
    <property type="entry name" value="HATPase_c"/>
    <property type="match status" value="1"/>
</dbReference>
<dbReference type="InterPro" id="IPR005467">
    <property type="entry name" value="His_kinase_dom"/>
</dbReference>
<evidence type="ECO:0000256" key="5">
    <source>
        <dbReference type="ARBA" id="ARBA00022553"/>
    </source>
</evidence>
<dbReference type="PATRIC" id="fig|1158602.3.peg.109"/>
<dbReference type="SUPFAM" id="SSF47384">
    <property type="entry name" value="Homodimeric domain of signal transducing histidine kinase"/>
    <property type="match status" value="1"/>
</dbReference>
<evidence type="ECO:0000256" key="8">
    <source>
        <dbReference type="ARBA" id="ARBA00022741"/>
    </source>
</evidence>
<keyword evidence="4" id="KW-1003">Cell membrane</keyword>
<dbReference type="PANTHER" id="PTHR45528:SF1">
    <property type="entry name" value="SENSOR HISTIDINE KINASE CPXA"/>
    <property type="match status" value="1"/>
</dbReference>
<proteinExistence type="predicted"/>
<dbReference type="Pfam" id="PF00672">
    <property type="entry name" value="HAMP"/>
    <property type="match status" value="1"/>
</dbReference>
<dbReference type="Pfam" id="PF02518">
    <property type="entry name" value="HATPase_c"/>
    <property type="match status" value="1"/>
</dbReference>
<dbReference type="HOGENOM" id="CLU_000445_89_6_9"/>
<dbReference type="GO" id="GO:0000155">
    <property type="term" value="F:phosphorelay sensor kinase activity"/>
    <property type="evidence" value="ECO:0007669"/>
    <property type="project" value="InterPro"/>
</dbReference>
<evidence type="ECO:0000259" key="15">
    <source>
        <dbReference type="PROSITE" id="PS50885"/>
    </source>
</evidence>
<accession>R2PC59</accession>
<keyword evidence="7" id="KW-0812">Transmembrane</keyword>
<evidence type="ECO:0000259" key="14">
    <source>
        <dbReference type="PROSITE" id="PS50109"/>
    </source>
</evidence>
<dbReference type="eggNOG" id="COG5002">
    <property type="taxonomic scope" value="Bacteria"/>
</dbReference>
<dbReference type="InterPro" id="IPR003660">
    <property type="entry name" value="HAMP_dom"/>
</dbReference>
<dbReference type="InterPro" id="IPR050398">
    <property type="entry name" value="HssS/ArlS-like"/>
</dbReference>
<dbReference type="InterPro" id="IPR036890">
    <property type="entry name" value="HATPase_C_sf"/>
</dbReference>
<dbReference type="SUPFAM" id="SSF55874">
    <property type="entry name" value="ATPase domain of HSP90 chaperone/DNA topoisomerase II/histidine kinase"/>
    <property type="match status" value="1"/>
</dbReference>